<evidence type="ECO:0000313" key="1">
    <source>
        <dbReference type="EMBL" id="ADB39650.1"/>
    </source>
</evidence>
<gene>
    <name evidence="1" type="ordered locus">Slin_3643</name>
</gene>
<dbReference type="EMBL" id="CP001769">
    <property type="protein sequence ID" value="ADB39650.1"/>
    <property type="molecule type" value="Genomic_DNA"/>
</dbReference>
<dbReference type="Pfam" id="PF20329">
    <property type="entry name" value="DUF6624"/>
    <property type="match status" value="1"/>
</dbReference>
<dbReference type="Proteomes" id="UP000002028">
    <property type="component" value="Chromosome"/>
</dbReference>
<dbReference type="InterPro" id="IPR046732">
    <property type="entry name" value="DUF6624"/>
</dbReference>
<dbReference type="RefSeq" id="WP_012928169.1">
    <property type="nucleotide sequence ID" value="NC_013730.1"/>
</dbReference>
<dbReference type="STRING" id="504472.Slin_3643"/>
<evidence type="ECO:0000313" key="2">
    <source>
        <dbReference type="Proteomes" id="UP000002028"/>
    </source>
</evidence>
<dbReference type="eggNOG" id="COG2259">
    <property type="taxonomic scope" value="Bacteria"/>
</dbReference>
<accession>D2QR96</accession>
<dbReference type="KEGG" id="sli:Slin_3643"/>
<reference evidence="1 2" key="1">
    <citation type="journal article" date="2010" name="Stand. Genomic Sci.">
        <title>Complete genome sequence of Spirosoma linguale type strain (1).</title>
        <authorList>
            <person name="Lail K."/>
            <person name="Sikorski J."/>
            <person name="Saunders E."/>
            <person name="Lapidus A."/>
            <person name="Glavina Del Rio T."/>
            <person name="Copeland A."/>
            <person name="Tice H."/>
            <person name="Cheng J.-F."/>
            <person name="Lucas S."/>
            <person name="Nolan M."/>
            <person name="Bruce D."/>
            <person name="Goodwin L."/>
            <person name="Pitluck S."/>
            <person name="Ivanova N."/>
            <person name="Mavromatis K."/>
            <person name="Ovchinnikova G."/>
            <person name="Pati A."/>
            <person name="Chen A."/>
            <person name="Palaniappan K."/>
            <person name="Land M."/>
            <person name="Hauser L."/>
            <person name="Chang Y.-J."/>
            <person name="Jeffries C.D."/>
            <person name="Chain P."/>
            <person name="Brettin T."/>
            <person name="Detter J.C."/>
            <person name="Schuetze A."/>
            <person name="Rohde M."/>
            <person name="Tindall B.J."/>
            <person name="Goeker M."/>
            <person name="Bristow J."/>
            <person name="Eisen J.A."/>
            <person name="Markowitz V."/>
            <person name="Hugenholtz P."/>
            <person name="Kyrpides N.C."/>
            <person name="Klenk H.-P."/>
            <person name="Chen F."/>
        </authorList>
    </citation>
    <scope>NUCLEOTIDE SEQUENCE [LARGE SCALE GENOMIC DNA]</scope>
    <source>
        <strain evidence="2">ATCC 33905 / DSM 74 / LMG 10896 / Claus 1</strain>
    </source>
</reference>
<protein>
    <submittedName>
        <fullName evidence="1">Uncharacterized protein</fullName>
    </submittedName>
</protein>
<dbReference type="AlphaFoldDB" id="D2QR96"/>
<sequence length="196" mass="22735">MKDLVQDIFEKKDAQLGINQSLKAQLQTIYTTDQQPRSRIDSLIRVYGQNSPQLQQLWQSIHREDSINLVKIEQIIRQYGYPGRRLVGAKLANTAWLIIQHSPLAIQEKYFPLIEQAANQEEMSKTNMALLIDRIRVYKGQNQLYGTQVKIESTGQKSFYPIEDQKNVNKRRSQVGLDSLEEYAKQFGFEYKPTGN</sequence>
<proteinExistence type="predicted"/>
<keyword evidence="2" id="KW-1185">Reference proteome</keyword>
<organism evidence="1 2">
    <name type="scientific">Spirosoma linguale (strain ATCC 33905 / DSM 74 / LMG 10896 / Claus 1)</name>
    <dbReference type="NCBI Taxonomy" id="504472"/>
    <lineage>
        <taxon>Bacteria</taxon>
        <taxon>Pseudomonadati</taxon>
        <taxon>Bacteroidota</taxon>
        <taxon>Cytophagia</taxon>
        <taxon>Cytophagales</taxon>
        <taxon>Cytophagaceae</taxon>
        <taxon>Spirosoma</taxon>
    </lineage>
</organism>
<dbReference type="HOGENOM" id="CLU_104584_1_0_10"/>
<name>D2QR96_SPILD</name>